<evidence type="ECO:0000256" key="2">
    <source>
        <dbReference type="SAM" id="Phobius"/>
    </source>
</evidence>
<keyword evidence="2" id="KW-0472">Membrane</keyword>
<reference evidence="3 4" key="1">
    <citation type="submission" date="2021-02" db="EMBL/GenBank/DDBJ databases">
        <title>Actinophytocola xerophila sp. nov., isolated from soil of cotton cropping field.</title>
        <authorList>
            <person name="Huang R."/>
            <person name="Chen X."/>
            <person name="Ge X."/>
            <person name="Liu W."/>
        </authorList>
    </citation>
    <scope>NUCLEOTIDE SEQUENCE [LARGE SCALE GENOMIC DNA]</scope>
    <source>
        <strain evidence="3 4">S1-96</strain>
    </source>
</reference>
<protein>
    <submittedName>
        <fullName evidence="3">SH3 domain-containing protein</fullName>
    </submittedName>
</protein>
<accession>A0ABT2JE14</accession>
<dbReference type="RefSeq" id="WP_260193901.1">
    <property type="nucleotide sequence ID" value="NZ_JAFFZE010000017.1"/>
</dbReference>
<sequence length="113" mass="12126">MKLLNVKWSLKRTVIALGVAVGIYVIYVQGSAQRGTESGGDAEPASSTPQCQVESTVDGLNVRSAPEIDPANIVDQLSQGEQSDADTEVRNGFRKLAEGRWVSTEYLQPSEGC</sequence>
<keyword evidence="2" id="KW-0812">Transmembrane</keyword>
<feature type="region of interest" description="Disordered" evidence="1">
    <location>
        <begin position="34"/>
        <end position="56"/>
    </location>
</feature>
<proteinExistence type="predicted"/>
<name>A0ABT2JE14_9PSEU</name>
<feature type="transmembrane region" description="Helical" evidence="2">
    <location>
        <begin position="12"/>
        <end position="30"/>
    </location>
</feature>
<evidence type="ECO:0000256" key="1">
    <source>
        <dbReference type="SAM" id="MobiDB-lite"/>
    </source>
</evidence>
<feature type="compositionally biased region" description="Polar residues" evidence="1">
    <location>
        <begin position="45"/>
        <end position="55"/>
    </location>
</feature>
<organism evidence="3 4">
    <name type="scientific">Actinophytocola gossypii</name>
    <dbReference type="NCBI Taxonomy" id="2812003"/>
    <lineage>
        <taxon>Bacteria</taxon>
        <taxon>Bacillati</taxon>
        <taxon>Actinomycetota</taxon>
        <taxon>Actinomycetes</taxon>
        <taxon>Pseudonocardiales</taxon>
        <taxon>Pseudonocardiaceae</taxon>
    </lineage>
</organism>
<keyword evidence="4" id="KW-1185">Reference proteome</keyword>
<dbReference type="EMBL" id="JAFFZE010000017">
    <property type="protein sequence ID" value="MCT2586112.1"/>
    <property type="molecule type" value="Genomic_DNA"/>
</dbReference>
<dbReference type="Proteomes" id="UP001156441">
    <property type="component" value="Unassembled WGS sequence"/>
</dbReference>
<keyword evidence="2" id="KW-1133">Transmembrane helix</keyword>
<gene>
    <name evidence="3" type="ORF">JT362_23625</name>
</gene>
<evidence type="ECO:0000313" key="3">
    <source>
        <dbReference type="EMBL" id="MCT2586112.1"/>
    </source>
</evidence>
<comment type="caution">
    <text evidence="3">The sequence shown here is derived from an EMBL/GenBank/DDBJ whole genome shotgun (WGS) entry which is preliminary data.</text>
</comment>
<evidence type="ECO:0000313" key="4">
    <source>
        <dbReference type="Proteomes" id="UP001156441"/>
    </source>
</evidence>